<feature type="region of interest" description="Disordered" evidence="1">
    <location>
        <begin position="116"/>
        <end position="145"/>
    </location>
</feature>
<feature type="compositionally biased region" description="Basic and acidic residues" evidence="1">
    <location>
        <begin position="133"/>
        <end position="145"/>
    </location>
</feature>
<keyword evidence="2" id="KW-1133">Transmembrane helix</keyword>
<protein>
    <submittedName>
        <fullName evidence="3">Uncharacterized protein</fullName>
    </submittedName>
</protein>
<dbReference type="EMBL" id="CP010904">
    <property type="protein sequence ID" value="AKJ65662.1"/>
    <property type="molecule type" value="Genomic_DNA"/>
</dbReference>
<organism evidence="3 4">
    <name type="scientific">Kiritimatiella glycovorans</name>
    <dbReference type="NCBI Taxonomy" id="1307763"/>
    <lineage>
        <taxon>Bacteria</taxon>
        <taxon>Pseudomonadati</taxon>
        <taxon>Kiritimatiellota</taxon>
        <taxon>Kiritimatiellia</taxon>
        <taxon>Kiritimatiellales</taxon>
        <taxon>Kiritimatiellaceae</taxon>
        <taxon>Kiritimatiella</taxon>
    </lineage>
</organism>
<dbReference type="RefSeq" id="WP_052882863.1">
    <property type="nucleotide sequence ID" value="NZ_CP010904.1"/>
</dbReference>
<dbReference type="KEGG" id="vbl:L21SP4_02437"/>
<keyword evidence="2" id="KW-0812">Transmembrane</keyword>
<feature type="transmembrane region" description="Helical" evidence="2">
    <location>
        <begin position="71"/>
        <end position="88"/>
    </location>
</feature>
<evidence type="ECO:0000313" key="3">
    <source>
        <dbReference type="EMBL" id="AKJ65662.1"/>
    </source>
</evidence>
<keyword evidence="4" id="KW-1185">Reference proteome</keyword>
<reference evidence="4" key="1">
    <citation type="submission" date="2015-02" db="EMBL/GenBank/DDBJ databases">
        <title>Description and complete genome sequence of the first cultured representative of the subdivision 5 of the Verrucomicrobia phylum.</title>
        <authorList>
            <person name="Spring S."/>
            <person name="Bunk B."/>
            <person name="Sproer C."/>
            <person name="Klenk H.-P."/>
        </authorList>
    </citation>
    <scope>NUCLEOTIDE SEQUENCE [LARGE SCALE GENOMIC DNA]</scope>
    <source>
        <strain evidence="4">L21-Fru-AB</strain>
    </source>
</reference>
<reference evidence="3 4" key="2">
    <citation type="journal article" date="2016" name="ISME J.">
        <title>Characterization of the first cultured representative of Verrucomicrobia subdivision 5 indicates the proposal of a novel phylum.</title>
        <authorList>
            <person name="Spring S."/>
            <person name="Bunk B."/>
            <person name="Sproer C."/>
            <person name="Schumann P."/>
            <person name="Rohde M."/>
            <person name="Tindall B.J."/>
            <person name="Klenk H.P."/>
        </authorList>
    </citation>
    <scope>NUCLEOTIDE SEQUENCE [LARGE SCALE GENOMIC DNA]</scope>
    <source>
        <strain evidence="3 4">L21-Fru-AB</strain>
    </source>
</reference>
<keyword evidence="2" id="KW-0472">Membrane</keyword>
<proteinExistence type="predicted"/>
<feature type="region of interest" description="Disordered" evidence="1">
    <location>
        <begin position="1"/>
        <end position="25"/>
    </location>
</feature>
<name>A0A0G3EJN8_9BACT</name>
<evidence type="ECO:0000256" key="2">
    <source>
        <dbReference type="SAM" id="Phobius"/>
    </source>
</evidence>
<dbReference type="STRING" id="1307763.L21SP4_02437"/>
<evidence type="ECO:0000256" key="1">
    <source>
        <dbReference type="SAM" id="MobiDB-lite"/>
    </source>
</evidence>
<evidence type="ECO:0000313" key="4">
    <source>
        <dbReference type="Proteomes" id="UP000035268"/>
    </source>
</evidence>
<accession>A0A0G3EJN8</accession>
<gene>
    <name evidence="3" type="ORF">L21SP4_02437</name>
</gene>
<sequence>MSDRTEENHGSDQGGPSFRLRESGGPVSGKSCPHCNAPMGGQDVICMECGYNTQTGEIIRTTTSRRRGPRLGVWLLLFLLVAVVWIGFRRPEWIEPGRRAFVATYRWAREAVNPVPEVSGEDPVAPEPASSADRAEPDDRAAGSRRAEIQDRLNRKYPPLVPGESATFELDDGTTFRGEFRGLEGDQAVIKREDGRLVRGPLNRLSRETRLRCDPQARAQWVEERVR</sequence>
<dbReference type="Proteomes" id="UP000035268">
    <property type="component" value="Chromosome"/>
</dbReference>
<feature type="compositionally biased region" description="Basic and acidic residues" evidence="1">
    <location>
        <begin position="1"/>
        <end position="10"/>
    </location>
</feature>
<dbReference type="AlphaFoldDB" id="A0A0G3EJN8"/>
<dbReference type="OrthoDB" id="269673at2"/>